<dbReference type="EMBL" id="NEMB01000003">
    <property type="protein sequence ID" value="PQQ67165.1"/>
    <property type="molecule type" value="Genomic_DNA"/>
</dbReference>
<name>A0A2K9E1B2_9FIRM</name>
<dbReference type="Proteomes" id="UP000233534">
    <property type="component" value="Chromosome"/>
</dbReference>
<dbReference type="InterPro" id="IPR008792">
    <property type="entry name" value="PQQD"/>
</dbReference>
<dbReference type="AlphaFoldDB" id="A0A2K9E1B2"/>
<evidence type="ECO:0000313" key="1">
    <source>
        <dbReference type="EMBL" id="AUG57179.1"/>
    </source>
</evidence>
<dbReference type="KEGG" id="hsc:HVS_06265"/>
<dbReference type="Proteomes" id="UP000239720">
    <property type="component" value="Unassembled WGS sequence"/>
</dbReference>
<evidence type="ECO:0000313" key="3">
    <source>
        <dbReference type="Proteomes" id="UP000233534"/>
    </source>
</evidence>
<dbReference type="InterPro" id="IPR041881">
    <property type="entry name" value="PqqD_sf"/>
</dbReference>
<organism evidence="1 3">
    <name type="scientific">Acetivibrio saccincola</name>
    <dbReference type="NCBI Taxonomy" id="1677857"/>
    <lineage>
        <taxon>Bacteria</taxon>
        <taxon>Bacillati</taxon>
        <taxon>Bacillota</taxon>
        <taxon>Clostridia</taxon>
        <taxon>Eubacteriales</taxon>
        <taxon>Oscillospiraceae</taxon>
        <taxon>Acetivibrio</taxon>
    </lineage>
</organism>
<keyword evidence="3" id="KW-1185">Reference proteome</keyword>
<dbReference type="Gene3D" id="1.10.10.1150">
    <property type="entry name" value="Coenzyme PQQ synthesis protein D (PqqD)"/>
    <property type="match status" value="1"/>
</dbReference>
<dbReference type="Pfam" id="PF05402">
    <property type="entry name" value="PqqD"/>
    <property type="match status" value="1"/>
</dbReference>
<dbReference type="RefSeq" id="WP_101300256.1">
    <property type="nucleotide sequence ID" value="NZ_CP025197.1"/>
</dbReference>
<reference evidence="2 4" key="2">
    <citation type="journal article" date="2018" name="Syst. Appl. Microbiol.">
        <title>Characterization and high-quality draft genome sequence of Herbivorax saccincola A7, an anaerobic, alkaliphilic, thermophilic, cellulolytic, and xylanolytic bacterium.</title>
        <authorList>
            <person name="Aikawa S."/>
            <person name="Baramee S."/>
            <person name="Sermsathanaswadi J."/>
            <person name="Thianheng P."/>
            <person name="Tachaapaikoon C."/>
            <person name="Shikata A."/>
            <person name="Waeonukul R."/>
            <person name="Pason P."/>
            <person name="Ratanakhanokchai K."/>
            <person name="Kosugi A."/>
        </authorList>
    </citation>
    <scope>NUCLEOTIDE SEQUENCE [LARGE SCALE GENOMIC DNA]</scope>
    <source>
        <strain evidence="2 4">A7</strain>
    </source>
</reference>
<protein>
    <submittedName>
        <fullName evidence="1">Coenzyme PQQ synthesis protein D</fullName>
    </submittedName>
    <submittedName>
        <fullName evidence="2">PqqD family protein</fullName>
    </submittedName>
</protein>
<dbReference type="EMBL" id="CP025197">
    <property type="protein sequence ID" value="AUG57179.1"/>
    <property type="molecule type" value="Genomic_DNA"/>
</dbReference>
<evidence type="ECO:0000313" key="4">
    <source>
        <dbReference type="Proteomes" id="UP000239720"/>
    </source>
</evidence>
<accession>A0A2K9E1B2</accession>
<reference evidence="1 3" key="1">
    <citation type="submission" date="2017-12" db="EMBL/GenBank/DDBJ databases">
        <title>Complete genome sequence of Herbivorax saccincola GGR1, a novel Cellulosome-producing hydrolytic bacterium in a thermophilic biogas plant, established by Illumina and Nanopore MinION sequencing.</title>
        <authorList>
            <person name="Pechtl A."/>
            <person name="Ruckert C."/>
            <person name="Koeck D.E."/>
            <person name="Maus I."/>
            <person name="Winkler A."/>
            <person name="Kalinowski J."/>
            <person name="Puhler A."/>
            <person name="Schwarz W.W."/>
            <person name="Zverlov V.V."/>
            <person name="Schluter A."/>
            <person name="Liebl W."/>
        </authorList>
    </citation>
    <scope>NUCLEOTIDE SEQUENCE [LARGE SCALE GENOMIC DNA]</scope>
    <source>
        <strain evidence="1">GGR1</strain>
        <strain evidence="3">SR1</strain>
    </source>
</reference>
<proteinExistence type="predicted"/>
<gene>
    <name evidence="1" type="primary">pqqD</name>
    <name evidence="2" type="ORF">B9R14_10685</name>
    <name evidence="1" type="ORF">HVS_06265</name>
</gene>
<dbReference type="OrthoDB" id="1752996at2"/>
<sequence>MKIKSGYIMREVADNYVVVPTGQATVDFNGMITLNETGAFLWEQLAEEKNLEELVENFTKEYDVDEATARKDIMEFVEKLKDADLIDC</sequence>
<evidence type="ECO:0000313" key="2">
    <source>
        <dbReference type="EMBL" id="PQQ67165.1"/>
    </source>
</evidence>